<dbReference type="PANTHER" id="PTHR42986">
    <property type="entry name" value="BENZALDEHYDE DEHYDROGENASE YFMT"/>
    <property type="match status" value="1"/>
</dbReference>
<evidence type="ECO:0000256" key="9">
    <source>
        <dbReference type="RuleBase" id="RU003345"/>
    </source>
</evidence>
<evidence type="ECO:0000313" key="12">
    <source>
        <dbReference type="Proteomes" id="UP000076476"/>
    </source>
</evidence>
<evidence type="ECO:0000256" key="1">
    <source>
        <dbReference type="ARBA" id="ARBA00009986"/>
    </source>
</evidence>
<dbReference type="Gene3D" id="3.40.605.10">
    <property type="entry name" value="Aldehyde Dehydrogenase, Chain A, domain 1"/>
    <property type="match status" value="1"/>
</dbReference>
<comment type="function">
    <text evidence="5">Part of the sulfo-TAL (or sulfo-SFT) pathway, a D-sulfoquinovose degradation pathway that produces sulfolactate (SL). Catalyzes the oxidation of 3-sulfolactaldehyde (SLA) to sulfolactate (SL).</text>
</comment>
<dbReference type="SUPFAM" id="SSF53720">
    <property type="entry name" value="ALDH-like"/>
    <property type="match status" value="1"/>
</dbReference>
<dbReference type="InterPro" id="IPR015590">
    <property type="entry name" value="Aldehyde_DH_dom"/>
</dbReference>
<dbReference type="GO" id="GO:0016620">
    <property type="term" value="F:oxidoreductase activity, acting on the aldehyde or oxo group of donors, NAD or NADP as acceptor"/>
    <property type="evidence" value="ECO:0007669"/>
    <property type="project" value="InterPro"/>
</dbReference>
<comment type="catalytic activity">
    <reaction evidence="4">
        <text>(2S)-3-sulfolactaldehyde + NAD(+) + H2O = (2S)-3-sulfolactate + NADH + 2 H(+)</text>
        <dbReference type="Rhea" id="RHEA:47932"/>
        <dbReference type="ChEBI" id="CHEBI:15377"/>
        <dbReference type="ChEBI" id="CHEBI:15378"/>
        <dbReference type="ChEBI" id="CHEBI:57540"/>
        <dbReference type="ChEBI" id="CHEBI:57945"/>
        <dbReference type="ChEBI" id="CHEBI:61289"/>
        <dbReference type="ChEBI" id="CHEBI:90109"/>
        <dbReference type="EC" id="1.2.1.97"/>
    </reaction>
    <physiologicalReaction direction="left-to-right" evidence="4">
        <dbReference type="Rhea" id="RHEA:47933"/>
    </physiologicalReaction>
</comment>
<keyword evidence="12" id="KW-1185">Reference proteome</keyword>
<dbReference type="InterPro" id="IPR016160">
    <property type="entry name" value="Ald_DH_CS_CYS"/>
</dbReference>
<feature type="domain" description="Aldehyde dehydrogenase" evidence="10">
    <location>
        <begin position="22"/>
        <end position="480"/>
    </location>
</feature>
<dbReference type="EC" id="1.2.1.97" evidence="6"/>
<dbReference type="PROSITE" id="PS00070">
    <property type="entry name" value="ALDEHYDE_DEHYDR_CYS"/>
    <property type="match status" value="1"/>
</dbReference>
<dbReference type="InterPro" id="IPR016161">
    <property type="entry name" value="Ald_DH/histidinol_DH"/>
</dbReference>
<dbReference type="InterPro" id="IPR016163">
    <property type="entry name" value="Ald_DH_C"/>
</dbReference>
<dbReference type="AlphaFoldDB" id="A0A161ZWP6"/>
<dbReference type="STRING" id="33936.AZI98_00920"/>
<comment type="caution">
    <text evidence="11">The sequence shown here is derived from an EMBL/GenBank/DDBJ whole genome shotgun (WGS) entry which is preliminary data.</text>
</comment>
<accession>A0A161ZWP6</accession>
<organism evidence="11 12">
    <name type="scientific">Aeribacillus pallidus</name>
    <dbReference type="NCBI Taxonomy" id="33936"/>
    <lineage>
        <taxon>Bacteria</taxon>
        <taxon>Bacillati</taxon>
        <taxon>Bacillota</taxon>
        <taxon>Bacilli</taxon>
        <taxon>Bacillales</taxon>
        <taxon>Bacillaceae</taxon>
        <taxon>Aeribacillus</taxon>
    </lineage>
</organism>
<dbReference type="RefSeq" id="WP_063386417.1">
    <property type="nucleotide sequence ID" value="NZ_LWBR01000003.1"/>
</dbReference>
<dbReference type="PANTHER" id="PTHR42986:SF1">
    <property type="entry name" value="BENZALDEHYDE DEHYDROGENASE YFMT"/>
    <property type="match status" value="1"/>
</dbReference>
<dbReference type="Gene3D" id="3.40.309.10">
    <property type="entry name" value="Aldehyde Dehydrogenase, Chain A, domain 2"/>
    <property type="match status" value="1"/>
</dbReference>
<sequence>MSGVKAVEKFSLWNKMPIGGVWKHGSSNRECVVTNPYNNEVLVTFNYASKEDINEAYETAQKEQKSWGQTSAYERIRVLEKVAQLIEEKREEVVEILVKESGSTKLKANVEVDCAIADVKEATKYPLQMEGSIRESLIPGKENRVYRDPIGVVGAITPWNWPFYLTIRVVAPAIATGNGVVLKPDSQTPISGGLIIAKIFEEAGLPQGVLNVTVADLEEIGDYFVEHPIPEVISFTGSTKAGQHVGALAVKNLKKPALELGGNNAFIVLDDADVDQAVSAAAFGKYMHSGQICIAINRIIIDRKLYEPFVEKFKEATKAIKVGDPSEDGTVIGPIINKKQVDRAIQLVEQTLKEGATLIHEGKVEGNLIYPYILGDVTNDMAAAQNEVFAPIAVIIPVDSEEEAIEVANGTPFGLSGAVFSGSLERGIHVARKIKTGMIHVNDQSINVEPNVPFGGEKYSGLGRYCGEWAIDEFTTVKWVSVQKQPRQYPFS</sequence>
<evidence type="ECO:0000256" key="6">
    <source>
        <dbReference type="ARBA" id="ARBA00066984"/>
    </source>
</evidence>
<evidence type="ECO:0000259" key="10">
    <source>
        <dbReference type="Pfam" id="PF00171"/>
    </source>
</evidence>
<evidence type="ECO:0000256" key="8">
    <source>
        <dbReference type="PROSITE-ProRule" id="PRU10007"/>
    </source>
</evidence>
<dbReference type="Pfam" id="PF00171">
    <property type="entry name" value="Aldedh"/>
    <property type="match status" value="1"/>
</dbReference>
<reference evidence="11 12" key="1">
    <citation type="submission" date="2016-04" db="EMBL/GenBank/DDBJ databases">
        <title>Draft genome sequence of Aeribacillus pallidus 8m3 from petroleum reservoir.</title>
        <authorList>
            <person name="Poltaraus A.B."/>
            <person name="Nazina T.N."/>
            <person name="Tourova T.P."/>
            <person name="Malakho S.M."/>
            <person name="Korshunova A.V."/>
            <person name="Sokolova D.S."/>
        </authorList>
    </citation>
    <scope>NUCLEOTIDE SEQUENCE [LARGE SCALE GENOMIC DNA]</scope>
    <source>
        <strain evidence="11 12">8m3</strain>
    </source>
</reference>
<dbReference type="InterPro" id="IPR029510">
    <property type="entry name" value="Ald_DH_CS_GLU"/>
</dbReference>
<evidence type="ECO:0000256" key="5">
    <source>
        <dbReference type="ARBA" id="ARBA00054572"/>
    </source>
</evidence>
<gene>
    <name evidence="11" type="ORF">AZI98_00920</name>
</gene>
<name>A0A161ZWP6_9BACI</name>
<dbReference type="FunFam" id="3.40.309.10:FF:000009">
    <property type="entry name" value="Aldehyde dehydrogenase A"/>
    <property type="match status" value="1"/>
</dbReference>
<dbReference type="PROSITE" id="PS00687">
    <property type="entry name" value="ALDEHYDE_DEHYDR_GLU"/>
    <property type="match status" value="1"/>
</dbReference>
<evidence type="ECO:0000256" key="3">
    <source>
        <dbReference type="ARBA" id="ARBA00023027"/>
    </source>
</evidence>
<evidence type="ECO:0000256" key="4">
    <source>
        <dbReference type="ARBA" id="ARBA00050326"/>
    </source>
</evidence>
<keyword evidence="3" id="KW-0520">NAD</keyword>
<dbReference type="FunFam" id="3.40.605.10:FF:000007">
    <property type="entry name" value="NAD/NADP-dependent betaine aldehyde dehydrogenase"/>
    <property type="match status" value="1"/>
</dbReference>
<evidence type="ECO:0000256" key="7">
    <source>
        <dbReference type="ARBA" id="ARBA00067277"/>
    </source>
</evidence>
<evidence type="ECO:0000256" key="2">
    <source>
        <dbReference type="ARBA" id="ARBA00023002"/>
    </source>
</evidence>
<dbReference type="OrthoDB" id="9762913at2"/>
<comment type="similarity">
    <text evidence="1 9">Belongs to the aldehyde dehydrogenase family.</text>
</comment>
<evidence type="ECO:0000313" key="11">
    <source>
        <dbReference type="EMBL" id="KZN97917.1"/>
    </source>
</evidence>
<feature type="active site" evidence="8">
    <location>
        <position position="259"/>
    </location>
</feature>
<protein>
    <recommendedName>
        <fullName evidence="7">3-sulfolactaldehyde dehydrogenase</fullName>
        <ecNumber evidence="6">1.2.1.97</ecNumber>
    </recommendedName>
</protein>
<dbReference type="Proteomes" id="UP000076476">
    <property type="component" value="Unassembled WGS sequence"/>
</dbReference>
<proteinExistence type="inferred from homology"/>
<dbReference type="EMBL" id="LWBR01000003">
    <property type="protein sequence ID" value="KZN97917.1"/>
    <property type="molecule type" value="Genomic_DNA"/>
</dbReference>
<dbReference type="InterPro" id="IPR016162">
    <property type="entry name" value="Ald_DH_N"/>
</dbReference>
<keyword evidence="2 9" id="KW-0560">Oxidoreductase</keyword>